<dbReference type="InterPro" id="IPR037382">
    <property type="entry name" value="Rsc/polybromo"/>
</dbReference>
<feature type="compositionally biased region" description="Polar residues" evidence="9">
    <location>
        <begin position="286"/>
        <end position="302"/>
    </location>
</feature>
<keyword evidence="2" id="KW-0677">Repeat</keyword>
<keyword evidence="7" id="KW-0539">Nucleus</keyword>
<evidence type="ECO:0000256" key="2">
    <source>
        <dbReference type="ARBA" id="ARBA00022737"/>
    </source>
</evidence>
<dbReference type="InterPro" id="IPR054551">
    <property type="entry name" value="RSC4_Ig-like"/>
</dbReference>
<comment type="subcellular location">
    <subcellularLocation>
        <location evidence="1">Nucleus</location>
    </subcellularLocation>
</comment>
<dbReference type="RefSeq" id="XP_056543002.1">
    <property type="nucleotide sequence ID" value="XM_056687447.1"/>
</dbReference>
<dbReference type="Proteomes" id="UP001149163">
    <property type="component" value="Unassembled WGS sequence"/>
</dbReference>
<protein>
    <recommendedName>
        <fullName evidence="10">Bromo domain-containing protein</fullName>
    </recommendedName>
</protein>
<dbReference type="GO" id="GO:0003682">
    <property type="term" value="F:chromatin binding"/>
    <property type="evidence" value="ECO:0007669"/>
    <property type="project" value="TreeGrafter"/>
</dbReference>
<dbReference type="SMART" id="SM00297">
    <property type="entry name" value="BROMO"/>
    <property type="match status" value="1"/>
</dbReference>
<evidence type="ECO:0000256" key="6">
    <source>
        <dbReference type="ARBA" id="ARBA00023163"/>
    </source>
</evidence>
<dbReference type="GO" id="GO:0006368">
    <property type="term" value="P:transcription elongation by RNA polymerase II"/>
    <property type="evidence" value="ECO:0007669"/>
    <property type="project" value="TreeGrafter"/>
</dbReference>
<organism evidence="11 12">
    <name type="scientific">Penicillium canariense</name>
    <dbReference type="NCBI Taxonomy" id="189055"/>
    <lineage>
        <taxon>Eukaryota</taxon>
        <taxon>Fungi</taxon>
        <taxon>Dikarya</taxon>
        <taxon>Ascomycota</taxon>
        <taxon>Pezizomycotina</taxon>
        <taxon>Eurotiomycetes</taxon>
        <taxon>Eurotiomycetidae</taxon>
        <taxon>Eurotiales</taxon>
        <taxon>Aspergillaceae</taxon>
        <taxon>Penicillium</taxon>
    </lineage>
</organism>
<feature type="region of interest" description="Disordered" evidence="9">
    <location>
        <begin position="188"/>
        <end position="331"/>
    </location>
</feature>
<evidence type="ECO:0000256" key="3">
    <source>
        <dbReference type="ARBA" id="ARBA00022853"/>
    </source>
</evidence>
<dbReference type="GO" id="GO:0006338">
    <property type="term" value="P:chromatin remodeling"/>
    <property type="evidence" value="ECO:0007669"/>
    <property type="project" value="InterPro"/>
</dbReference>
<dbReference type="AlphaFoldDB" id="A0A9W9LMX1"/>
<keyword evidence="5 8" id="KW-0103">Bromodomain</keyword>
<evidence type="ECO:0000259" key="10">
    <source>
        <dbReference type="PROSITE" id="PS50014"/>
    </source>
</evidence>
<keyword evidence="3" id="KW-0156">Chromatin regulator</keyword>
<feature type="domain" description="Bromo" evidence="10">
    <location>
        <begin position="92"/>
        <end position="172"/>
    </location>
</feature>
<evidence type="ECO:0000256" key="8">
    <source>
        <dbReference type="PROSITE-ProRule" id="PRU00035"/>
    </source>
</evidence>
<feature type="region of interest" description="Disordered" evidence="9">
    <location>
        <begin position="1"/>
        <end position="79"/>
    </location>
</feature>
<proteinExistence type="predicted"/>
<keyword evidence="12" id="KW-1185">Reference proteome</keyword>
<dbReference type="GO" id="GO:0016586">
    <property type="term" value="C:RSC-type complex"/>
    <property type="evidence" value="ECO:0007669"/>
    <property type="project" value="InterPro"/>
</dbReference>
<evidence type="ECO:0000313" key="11">
    <source>
        <dbReference type="EMBL" id="KAJ5166541.1"/>
    </source>
</evidence>
<comment type="caution">
    <text evidence="11">The sequence shown here is derived from an EMBL/GenBank/DDBJ whole genome shotgun (WGS) entry which is preliminary data.</text>
</comment>
<dbReference type="SUPFAM" id="SSF47370">
    <property type="entry name" value="Bromodomain"/>
    <property type="match status" value="1"/>
</dbReference>
<dbReference type="InterPro" id="IPR001487">
    <property type="entry name" value="Bromodomain"/>
</dbReference>
<evidence type="ECO:0000256" key="9">
    <source>
        <dbReference type="SAM" id="MobiDB-lite"/>
    </source>
</evidence>
<reference evidence="11" key="2">
    <citation type="journal article" date="2023" name="IMA Fungus">
        <title>Comparative genomic study of the Penicillium genus elucidates a diverse pangenome and 15 lateral gene transfer events.</title>
        <authorList>
            <person name="Petersen C."/>
            <person name="Sorensen T."/>
            <person name="Nielsen M.R."/>
            <person name="Sondergaard T.E."/>
            <person name="Sorensen J.L."/>
            <person name="Fitzpatrick D.A."/>
            <person name="Frisvad J.C."/>
            <person name="Nielsen K.L."/>
        </authorList>
    </citation>
    <scope>NUCLEOTIDE SEQUENCE</scope>
    <source>
        <strain evidence="11">IBT 26290</strain>
    </source>
</reference>
<dbReference type="EMBL" id="JAPQKN010000003">
    <property type="protein sequence ID" value="KAJ5166541.1"/>
    <property type="molecule type" value="Genomic_DNA"/>
</dbReference>
<evidence type="ECO:0000313" key="12">
    <source>
        <dbReference type="Proteomes" id="UP001149163"/>
    </source>
</evidence>
<keyword evidence="4" id="KW-0805">Transcription regulation</keyword>
<dbReference type="PANTHER" id="PTHR16062:SF19">
    <property type="entry name" value="PROTEIN POLYBROMO-1"/>
    <property type="match status" value="1"/>
</dbReference>
<sequence length="520" mass="56961">MSTKRRGTAASPDVRVRGQKRRKVSEDSPVDPEDSNQTPSQEDSDPADEAQAEGSSIAQEEDEETEADFEGDDLQTAQDKIMTELTRLKDSDGEEVAYPFIGKPDRNLYRDYYEVIQHPVSLRTIQKQVRGTDSRKKPSKSTAFSTWQSFEEEVAYIWQNAREYNEDGSEISMLAGDYFKRRVAEAKKHVPDPTQVDGHPEMPRIKLKMGARNPEPRAQRLTLKMAGQTSEPPSKDDGPPSGVTVDNESLKRQQELVRTGSASQEIDAHRTSPRTRSLRGHVVSPGRSSVATTPSALEQPQNGPAGGRDGPPVIKHEASGAASQPPETRTLNGLHGVPLEATDGKLHHEMSDPDRRVVADPSLHHIASIQQSISASPLDSLWRRPGQDASSALIRNVQILTHPSLSLQHDLRLDIPPSPTLSQQSITINLPASHHLLTVRPTLVAGTAKRQVKIVALVGLQRLHSTGDTSALAYDIPLHPGTTKVDLEAIAGPARGVPKSGPPGSEIDYERVTIFFNLLR</sequence>
<evidence type="ECO:0000256" key="5">
    <source>
        <dbReference type="ARBA" id="ARBA00023117"/>
    </source>
</evidence>
<dbReference type="Pfam" id="PF00439">
    <property type="entry name" value="Bromodomain"/>
    <property type="match status" value="1"/>
</dbReference>
<gene>
    <name evidence="11" type="ORF">N7482_005322</name>
</gene>
<evidence type="ECO:0000256" key="1">
    <source>
        <dbReference type="ARBA" id="ARBA00004123"/>
    </source>
</evidence>
<accession>A0A9W9LMX1</accession>
<evidence type="ECO:0000256" key="7">
    <source>
        <dbReference type="ARBA" id="ARBA00023242"/>
    </source>
</evidence>
<name>A0A9W9LMX1_9EURO</name>
<evidence type="ECO:0000256" key="4">
    <source>
        <dbReference type="ARBA" id="ARBA00023015"/>
    </source>
</evidence>
<dbReference type="GeneID" id="81426623"/>
<feature type="compositionally biased region" description="Acidic residues" evidence="9">
    <location>
        <begin position="59"/>
        <end position="73"/>
    </location>
</feature>
<feature type="compositionally biased region" description="Acidic residues" evidence="9">
    <location>
        <begin position="42"/>
        <end position="51"/>
    </location>
</feature>
<dbReference type="InterPro" id="IPR036427">
    <property type="entry name" value="Bromodomain-like_sf"/>
</dbReference>
<dbReference type="OrthoDB" id="6017at2759"/>
<dbReference type="PANTHER" id="PTHR16062">
    <property type="entry name" value="SWI/SNF-RELATED"/>
    <property type="match status" value="1"/>
</dbReference>
<dbReference type="Pfam" id="PF22994">
    <property type="entry name" value="RSC4_Ig_like"/>
    <property type="match status" value="1"/>
</dbReference>
<keyword evidence="6" id="KW-0804">Transcription</keyword>
<dbReference type="PROSITE" id="PS50014">
    <property type="entry name" value="BROMODOMAIN_2"/>
    <property type="match status" value="1"/>
</dbReference>
<dbReference type="Gene3D" id="1.20.920.10">
    <property type="entry name" value="Bromodomain-like"/>
    <property type="match status" value="1"/>
</dbReference>
<reference evidence="11" key="1">
    <citation type="submission" date="2022-11" db="EMBL/GenBank/DDBJ databases">
        <authorList>
            <person name="Petersen C."/>
        </authorList>
    </citation>
    <scope>NUCLEOTIDE SEQUENCE</scope>
    <source>
        <strain evidence="11">IBT 26290</strain>
    </source>
</reference>
<feature type="compositionally biased region" description="Polar residues" evidence="9">
    <location>
        <begin position="321"/>
        <end position="331"/>
    </location>
</feature>
<dbReference type="CDD" id="cd04369">
    <property type="entry name" value="Bromodomain"/>
    <property type="match status" value="1"/>
</dbReference>